<dbReference type="Proteomes" id="UP000265566">
    <property type="component" value="Chromosome 1"/>
</dbReference>
<dbReference type="InterPro" id="IPR002156">
    <property type="entry name" value="RNaseH_domain"/>
</dbReference>
<evidence type="ECO:0000259" key="1">
    <source>
        <dbReference type="Pfam" id="PF13456"/>
    </source>
</evidence>
<evidence type="ECO:0000313" key="3">
    <source>
        <dbReference type="Proteomes" id="UP000265566"/>
    </source>
</evidence>
<dbReference type="Gramene" id="rna5644">
    <property type="protein sequence ID" value="RHN81575.1"/>
    <property type="gene ID" value="gene5644"/>
</dbReference>
<dbReference type="Pfam" id="PF13456">
    <property type="entry name" value="RVT_3"/>
    <property type="match status" value="1"/>
</dbReference>
<accession>A0A396K0D4</accession>
<dbReference type="PANTHER" id="PTHR47074:SF11">
    <property type="entry name" value="REVERSE TRANSCRIPTASE-LIKE PROTEIN"/>
    <property type="match status" value="1"/>
</dbReference>
<dbReference type="InterPro" id="IPR036397">
    <property type="entry name" value="RNaseH_sf"/>
</dbReference>
<dbReference type="EMBL" id="PSQE01000001">
    <property type="protein sequence ID" value="RHN81575.1"/>
    <property type="molecule type" value="Genomic_DNA"/>
</dbReference>
<dbReference type="PANTHER" id="PTHR47074">
    <property type="entry name" value="BNAC02G40300D PROTEIN"/>
    <property type="match status" value="1"/>
</dbReference>
<dbReference type="InterPro" id="IPR052929">
    <property type="entry name" value="RNase_H-like_EbsB-rel"/>
</dbReference>
<protein>
    <submittedName>
        <fullName evidence="2">Putative ribonuclease H-like domain-containing protein</fullName>
    </submittedName>
</protein>
<dbReference type="InterPro" id="IPR012337">
    <property type="entry name" value="RNaseH-like_sf"/>
</dbReference>
<sequence length="132" mass="14612">MLRGFYKLNVDAASPIEGDKWGIRIVVRDNEGVVVGASFWQIFSLPDSEVAEALAMRKGLEFAKDMSFLNLIAESDASNVVLALNAHQQSPNYAGSIIQDCISLKGSFRSLNFLHVRSEACNTPFSQRKNFI</sequence>
<dbReference type="InterPro" id="IPR044730">
    <property type="entry name" value="RNase_H-like_dom_plant"/>
</dbReference>
<evidence type="ECO:0000313" key="2">
    <source>
        <dbReference type="EMBL" id="RHN81575.1"/>
    </source>
</evidence>
<organism evidence="2 3">
    <name type="scientific">Medicago truncatula</name>
    <name type="common">Barrel medic</name>
    <name type="synonym">Medicago tribuloides</name>
    <dbReference type="NCBI Taxonomy" id="3880"/>
    <lineage>
        <taxon>Eukaryota</taxon>
        <taxon>Viridiplantae</taxon>
        <taxon>Streptophyta</taxon>
        <taxon>Embryophyta</taxon>
        <taxon>Tracheophyta</taxon>
        <taxon>Spermatophyta</taxon>
        <taxon>Magnoliopsida</taxon>
        <taxon>eudicotyledons</taxon>
        <taxon>Gunneridae</taxon>
        <taxon>Pentapetalae</taxon>
        <taxon>rosids</taxon>
        <taxon>fabids</taxon>
        <taxon>Fabales</taxon>
        <taxon>Fabaceae</taxon>
        <taxon>Papilionoideae</taxon>
        <taxon>50 kb inversion clade</taxon>
        <taxon>NPAAA clade</taxon>
        <taxon>Hologalegina</taxon>
        <taxon>IRL clade</taxon>
        <taxon>Trifolieae</taxon>
        <taxon>Medicago</taxon>
    </lineage>
</organism>
<feature type="domain" description="RNase H type-1" evidence="1">
    <location>
        <begin position="22"/>
        <end position="120"/>
    </location>
</feature>
<dbReference type="GO" id="GO:0004523">
    <property type="term" value="F:RNA-DNA hybrid ribonuclease activity"/>
    <property type="evidence" value="ECO:0007669"/>
    <property type="project" value="InterPro"/>
</dbReference>
<gene>
    <name evidence="2" type="ORF">MtrunA17_Chr1g0200671</name>
</gene>
<dbReference type="SUPFAM" id="SSF53098">
    <property type="entry name" value="Ribonuclease H-like"/>
    <property type="match status" value="1"/>
</dbReference>
<dbReference type="GO" id="GO:0003676">
    <property type="term" value="F:nucleic acid binding"/>
    <property type="evidence" value="ECO:0007669"/>
    <property type="project" value="InterPro"/>
</dbReference>
<reference evidence="3" key="1">
    <citation type="journal article" date="2018" name="Nat. Plants">
        <title>Whole-genome landscape of Medicago truncatula symbiotic genes.</title>
        <authorList>
            <person name="Pecrix Y."/>
            <person name="Staton S.E."/>
            <person name="Sallet E."/>
            <person name="Lelandais-Briere C."/>
            <person name="Moreau S."/>
            <person name="Carrere S."/>
            <person name="Blein T."/>
            <person name="Jardinaud M.F."/>
            <person name="Latrasse D."/>
            <person name="Zouine M."/>
            <person name="Zahm M."/>
            <person name="Kreplak J."/>
            <person name="Mayjonade B."/>
            <person name="Satge C."/>
            <person name="Perez M."/>
            <person name="Cauet S."/>
            <person name="Marande W."/>
            <person name="Chantry-Darmon C."/>
            <person name="Lopez-Roques C."/>
            <person name="Bouchez O."/>
            <person name="Berard A."/>
            <person name="Debelle F."/>
            <person name="Munos S."/>
            <person name="Bendahmane A."/>
            <person name="Berges H."/>
            <person name="Niebel A."/>
            <person name="Buitink J."/>
            <person name="Frugier F."/>
            <person name="Benhamed M."/>
            <person name="Crespi M."/>
            <person name="Gouzy J."/>
            <person name="Gamas P."/>
        </authorList>
    </citation>
    <scope>NUCLEOTIDE SEQUENCE [LARGE SCALE GENOMIC DNA]</scope>
    <source>
        <strain evidence="3">cv. Jemalong A17</strain>
    </source>
</reference>
<dbReference type="Gene3D" id="3.30.420.10">
    <property type="entry name" value="Ribonuclease H-like superfamily/Ribonuclease H"/>
    <property type="match status" value="1"/>
</dbReference>
<name>A0A396K0D4_MEDTR</name>
<proteinExistence type="predicted"/>
<dbReference type="CDD" id="cd06222">
    <property type="entry name" value="RNase_H_like"/>
    <property type="match status" value="1"/>
</dbReference>
<dbReference type="AlphaFoldDB" id="A0A396K0D4"/>
<comment type="caution">
    <text evidence="2">The sequence shown here is derived from an EMBL/GenBank/DDBJ whole genome shotgun (WGS) entry which is preliminary data.</text>
</comment>